<sequence>MRYQGRLQDWNDDKGYGFVLPNGGGERAFVHIKAFEQRSQRPSNGMLINYQLRTDERGRLNAIAVRSATASKAAVAPKRAAATARLPHVSLGVGALLGLSGLWIVKLVPDWTLFAVLGMSVVALGFYLHDKGAAARGEQRVPENTLHLLSLLGGWPGALIGQGLFRHKTSKQSFQFMFWLTVALNIGAIVLIASGKIALPQ</sequence>
<dbReference type="RefSeq" id="WP_057626120.1">
    <property type="nucleotide sequence ID" value="NZ_LDJJ01000002.1"/>
</dbReference>
<gene>
    <name evidence="3" type="ORF">ABB27_00320</name>
</gene>
<dbReference type="GO" id="GO:0005737">
    <property type="term" value="C:cytoplasm"/>
    <property type="evidence" value="ECO:0007669"/>
    <property type="project" value="TreeGrafter"/>
</dbReference>
<keyword evidence="4" id="KW-1185">Reference proteome</keyword>
<dbReference type="EMBL" id="LDJJ01000002">
    <property type="protein sequence ID" value="KRG72625.1"/>
    <property type="molecule type" value="Genomic_DNA"/>
</dbReference>
<feature type="transmembrane region" description="Helical" evidence="1">
    <location>
        <begin position="111"/>
        <end position="128"/>
    </location>
</feature>
<name>A0A0R0D3V6_9GAMM</name>
<dbReference type="InterPro" id="IPR002059">
    <property type="entry name" value="CSP_DNA-bd"/>
</dbReference>
<dbReference type="AlphaFoldDB" id="A0A0R0D3V6"/>
<evidence type="ECO:0000256" key="1">
    <source>
        <dbReference type="SAM" id="Phobius"/>
    </source>
</evidence>
<dbReference type="OrthoDB" id="72963at2"/>
<dbReference type="SUPFAM" id="SSF50249">
    <property type="entry name" value="Nucleic acid-binding proteins"/>
    <property type="match status" value="1"/>
</dbReference>
<keyword evidence="1" id="KW-0812">Transmembrane</keyword>
<dbReference type="Pfam" id="PF06961">
    <property type="entry name" value="DUF1294"/>
    <property type="match status" value="1"/>
</dbReference>
<dbReference type="CDD" id="cd04458">
    <property type="entry name" value="CSP_CDS"/>
    <property type="match status" value="1"/>
</dbReference>
<organism evidence="3 4">
    <name type="scientific">Stenotrophomonas terrae</name>
    <dbReference type="NCBI Taxonomy" id="405446"/>
    <lineage>
        <taxon>Bacteria</taxon>
        <taxon>Pseudomonadati</taxon>
        <taxon>Pseudomonadota</taxon>
        <taxon>Gammaproteobacteria</taxon>
        <taxon>Lysobacterales</taxon>
        <taxon>Lysobacteraceae</taxon>
        <taxon>Stenotrophomonas</taxon>
    </lineage>
</organism>
<dbReference type="Pfam" id="PF00313">
    <property type="entry name" value="CSD"/>
    <property type="match status" value="1"/>
</dbReference>
<accession>A0A0R0D3V6</accession>
<keyword evidence="1" id="KW-0472">Membrane</keyword>
<protein>
    <recommendedName>
        <fullName evidence="2">CSD domain-containing protein</fullName>
    </recommendedName>
</protein>
<dbReference type="PANTHER" id="PTHR12962">
    <property type="entry name" value="CALCIUM-REGULATED HEAT STABLE PROTEIN CRHSP-24-RELATED"/>
    <property type="match status" value="1"/>
</dbReference>
<evidence type="ECO:0000313" key="3">
    <source>
        <dbReference type="EMBL" id="KRG72625.1"/>
    </source>
</evidence>
<dbReference type="InterPro" id="IPR010718">
    <property type="entry name" value="DUF1294"/>
</dbReference>
<dbReference type="GO" id="GO:0043488">
    <property type="term" value="P:regulation of mRNA stability"/>
    <property type="evidence" value="ECO:0007669"/>
    <property type="project" value="TreeGrafter"/>
</dbReference>
<dbReference type="InterPro" id="IPR052069">
    <property type="entry name" value="Ca-reg_mRNA-binding_domain"/>
</dbReference>
<reference evidence="3 4" key="1">
    <citation type="submission" date="2015-05" db="EMBL/GenBank/DDBJ databases">
        <title>Genome sequencing and analysis of members of genus Stenotrophomonas.</title>
        <authorList>
            <person name="Patil P.P."/>
            <person name="Midha S."/>
            <person name="Patil P.B."/>
        </authorList>
    </citation>
    <scope>NUCLEOTIDE SEQUENCE [LARGE SCALE GENOMIC DNA]</scope>
    <source>
        <strain evidence="3 4">DSM 18941</strain>
    </source>
</reference>
<evidence type="ECO:0000259" key="2">
    <source>
        <dbReference type="Pfam" id="PF00313"/>
    </source>
</evidence>
<proteinExistence type="predicted"/>
<dbReference type="PANTHER" id="PTHR12962:SF1">
    <property type="entry name" value="COLD SHOCK DOMAIN-CONTAINING PROTEIN CG9705"/>
    <property type="match status" value="1"/>
</dbReference>
<evidence type="ECO:0000313" key="4">
    <source>
        <dbReference type="Proteomes" id="UP000051863"/>
    </source>
</evidence>
<dbReference type="InterPro" id="IPR012340">
    <property type="entry name" value="NA-bd_OB-fold"/>
</dbReference>
<dbReference type="GO" id="GO:0003730">
    <property type="term" value="F:mRNA 3'-UTR binding"/>
    <property type="evidence" value="ECO:0007669"/>
    <property type="project" value="TreeGrafter"/>
</dbReference>
<keyword evidence="1" id="KW-1133">Transmembrane helix</keyword>
<feature type="transmembrane region" description="Helical" evidence="1">
    <location>
        <begin position="86"/>
        <end position="105"/>
    </location>
</feature>
<dbReference type="PATRIC" id="fig|405446.3.peg.768"/>
<feature type="transmembrane region" description="Helical" evidence="1">
    <location>
        <begin position="177"/>
        <end position="199"/>
    </location>
</feature>
<comment type="caution">
    <text evidence="3">The sequence shown here is derived from an EMBL/GenBank/DDBJ whole genome shotgun (WGS) entry which is preliminary data.</text>
</comment>
<feature type="domain" description="CSD" evidence="2">
    <location>
        <begin position="4"/>
        <end position="65"/>
    </location>
</feature>
<dbReference type="Proteomes" id="UP000051863">
    <property type="component" value="Unassembled WGS sequence"/>
</dbReference>
<dbReference type="Gene3D" id="2.40.50.140">
    <property type="entry name" value="Nucleic acid-binding proteins"/>
    <property type="match status" value="1"/>
</dbReference>